<evidence type="ECO:0000256" key="3">
    <source>
        <dbReference type="ARBA" id="ARBA00022723"/>
    </source>
</evidence>
<feature type="binding site" evidence="9">
    <location>
        <position position="22"/>
    </location>
    <ligand>
        <name>NADPH</name>
        <dbReference type="ChEBI" id="CHEBI:57783"/>
    </ligand>
</feature>
<dbReference type="UniPathway" id="UPA00056">
    <property type="reaction ID" value="UER00092"/>
</dbReference>
<proteinExistence type="inferred from homology"/>
<evidence type="ECO:0000256" key="6">
    <source>
        <dbReference type="ARBA" id="ARBA00023211"/>
    </source>
</evidence>
<comment type="caution">
    <text evidence="9">Lacks conserved residue(s) required for the propagation of feature annotation.</text>
</comment>
<feature type="binding site" evidence="9">
    <location>
        <position position="148"/>
    </location>
    <ligand>
        <name>Mn(2+)</name>
        <dbReference type="ChEBI" id="CHEBI:29035"/>
    </ligand>
</feature>
<feature type="binding site" evidence="9">
    <location>
        <position position="215"/>
    </location>
    <ligand>
        <name>1-deoxy-D-xylulose 5-phosphate</name>
        <dbReference type="ChEBI" id="CHEBI:57792"/>
    </ligand>
</feature>
<dbReference type="Pfam" id="PF13288">
    <property type="entry name" value="DXPR_C"/>
    <property type="match status" value="1"/>
</dbReference>
<reference evidence="13" key="1">
    <citation type="submission" date="2011-05" db="EMBL/GenBank/DDBJ databases">
        <title>Molecular basis of self-resistance in the fosmidomycin producer Streptomyces lavendulae.</title>
        <authorList>
            <person name="Erb A."/>
            <person name="Eliot A.C."/>
            <person name="Ju K.-S."/>
            <person name="Doroghazi J.R."/>
            <person name="Metcalf W."/>
        </authorList>
    </citation>
    <scope>NUCLEOTIDE SEQUENCE</scope>
    <source>
        <strain evidence="13">Fujisawa #8006</strain>
    </source>
</reference>
<dbReference type="SUPFAM" id="SSF55347">
    <property type="entry name" value="Glyceraldehyde-3-phosphate dehydrogenase-like, C-terminal domain"/>
    <property type="match status" value="1"/>
</dbReference>
<dbReference type="InterPro" id="IPR036169">
    <property type="entry name" value="DXPR_C_sf"/>
</dbReference>
<dbReference type="GO" id="GO:0051484">
    <property type="term" value="P:isopentenyl diphosphate biosynthetic process, methylerythritol 4-phosphate pathway involved in terpenoid biosynthetic process"/>
    <property type="evidence" value="ECO:0007669"/>
    <property type="project" value="TreeGrafter"/>
</dbReference>
<keyword evidence="9" id="KW-0460">Magnesium</keyword>
<evidence type="ECO:0000256" key="7">
    <source>
        <dbReference type="ARBA" id="ARBA00023229"/>
    </source>
</evidence>
<feature type="binding site" evidence="9">
    <location>
        <position position="214"/>
    </location>
    <ligand>
        <name>1-deoxy-D-xylulose 5-phosphate</name>
        <dbReference type="ChEBI" id="CHEBI:57792"/>
    </ligand>
</feature>
<feature type="domain" description="1-deoxy-D-xylulose 5-phosphate reductoisomerase N-terminal" evidence="10">
    <location>
        <begin position="16"/>
        <end position="130"/>
    </location>
</feature>
<feature type="binding site" evidence="9">
    <location>
        <position position="150"/>
    </location>
    <ligand>
        <name>Mn(2+)</name>
        <dbReference type="ChEBI" id="CHEBI:29035"/>
    </ligand>
</feature>
<feature type="binding site" evidence="9">
    <location>
        <position position="150"/>
    </location>
    <ligand>
        <name>1-deoxy-D-xylulose 5-phosphate</name>
        <dbReference type="ChEBI" id="CHEBI:57792"/>
    </ligand>
</feature>
<comment type="similarity">
    <text evidence="2 9">Belongs to the DXR family.</text>
</comment>
<organism evidence="13">
    <name type="scientific">Streptomyces lavendulae</name>
    <dbReference type="NCBI Taxonomy" id="1914"/>
    <lineage>
        <taxon>Bacteria</taxon>
        <taxon>Bacillati</taxon>
        <taxon>Actinomycetota</taxon>
        <taxon>Actinomycetes</taxon>
        <taxon>Kitasatosporales</taxon>
        <taxon>Streptomycetaceae</taxon>
        <taxon>Streptomyces</taxon>
    </lineage>
</organism>
<keyword evidence="5 9" id="KW-0560">Oxidoreductase</keyword>
<dbReference type="SUPFAM" id="SSF51735">
    <property type="entry name" value="NAD(P)-binding Rossmann-fold domains"/>
    <property type="match status" value="1"/>
</dbReference>
<feature type="binding site" evidence="9">
    <location>
        <position position="173"/>
    </location>
    <ligand>
        <name>1-deoxy-D-xylulose 5-phosphate</name>
        <dbReference type="ChEBI" id="CHEBI:57792"/>
    </ligand>
</feature>
<dbReference type="Gene3D" id="3.40.50.720">
    <property type="entry name" value="NAD(P)-binding Rossmann-like Domain"/>
    <property type="match status" value="1"/>
</dbReference>
<feature type="binding site" evidence="9">
    <location>
        <position position="202"/>
    </location>
    <ligand>
        <name>NADPH</name>
        <dbReference type="ChEBI" id="CHEBI:57783"/>
    </ligand>
</feature>
<keyword evidence="7 9" id="KW-0414">Isoprene biosynthesis</keyword>
<dbReference type="HAMAP" id="MF_00183">
    <property type="entry name" value="DXP_reductoisom"/>
    <property type="match status" value="1"/>
</dbReference>
<dbReference type="PANTHER" id="PTHR30525:SF0">
    <property type="entry name" value="1-DEOXY-D-XYLULOSE 5-PHOSPHATE REDUCTOISOMERASE, CHLOROPLASTIC"/>
    <property type="match status" value="1"/>
</dbReference>
<feature type="binding site" evidence="9">
    <location>
        <position position="196"/>
    </location>
    <ligand>
        <name>1-deoxy-D-xylulose 5-phosphate</name>
        <dbReference type="ChEBI" id="CHEBI:57792"/>
    </ligand>
</feature>
<dbReference type="InterPro" id="IPR013644">
    <property type="entry name" value="DXP_reductoisomerase_C"/>
</dbReference>
<dbReference type="GO" id="GO:0070402">
    <property type="term" value="F:NADPH binding"/>
    <property type="evidence" value="ECO:0007669"/>
    <property type="project" value="InterPro"/>
</dbReference>
<dbReference type="InterPro" id="IPR026877">
    <property type="entry name" value="DXPR_C"/>
</dbReference>
<comment type="catalytic activity">
    <reaction evidence="8">
        <text>2-C-methyl-D-erythritol 4-phosphate + NADP(+) = 1-deoxy-D-xylulose 5-phosphate + NADPH + H(+)</text>
        <dbReference type="Rhea" id="RHEA:13717"/>
        <dbReference type="ChEBI" id="CHEBI:15378"/>
        <dbReference type="ChEBI" id="CHEBI:57783"/>
        <dbReference type="ChEBI" id="CHEBI:57792"/>
        <dbReference type="ChEBI" id="CHEBI:58262"/>
        <dbReference type="ChEBI" id="CHEBI:58349"/>
        <dbReference type="EC" id="1.1.1.267"/>
    </reaction>
    <physiologicalReaction direction="right-to-left" evidence="8">
        <dbReference type="Rhea" id="RHEA:13719"/>
    </physiologicalReaction>
</comment>
<evidence type="ECO:0000256" key="5">
    <source>
        <dbReference type="ARBA" id="ARBA00023002"/>
    </source>
</evidence>
<keyword evidence="6 9" id="KW-0464">Manganese</keyword>
<feature type="domain" description="1-deoxy-D-xylulose 5-phosphate reductoisomerase C-terminal" evidence="11">
    <location>
        <begin position="144"/>
        <end position="226"/>
    </location>
</feature>
<dbReference type="Gene3D" id="1.10.1740.10">
    <property type="match status" value="1"/>
</dbReference>
<dbReference type="AlphaFoldDB" id="G8EXH4"/>
<feature type="binding site" evidence="9">
    <location>
        <position position="209"/>
    </location>
    <ligand>
        <name>1-deoxy-D-xylulose 5-phosphate</name>
        <dbReference type="ChEBI" id="CHEBI:57792"/>
    </ligand>
</feature>
<keyword evidence="4 9" id="KW-0521">NADP</keyword>
<comment type="cofactor">
    <cofactor evidence="9">
        <name>Mg(2+)</name>
        <dbReference type="ChEBI" id="CHEBI:18420"/>
    </cofactor>
    <cofactor evidence="9">
        <name>Mn(2+)</name>
        <dbReference type="ChEBI" id="CHEBI:29035"/>
    </cofactor>
</comment>
<feature type="binding site" evidence="9">
    <location>
        <position position="218"/>
    </location>
    <ligand>
        <name>1-deoxy-D-xylulose 5-phosphate</name>
        <dbReference type="ChEBI" id="CHEBI:57792"/>
    </ligand>
</feature>
<dbReference type="InterPro" id="IPR003821">
    <property type="entry name" value="DXP_reductoisomerase"/>
</dbReference>
<feature type="binding site" evidence="9">
    <location>
        <position position="122"/>
    </location>
    <ligand>
        <name>NADPH</name>
        <dbReference type="ChEBI" id="CHEBI:57783"/>
    </ligand>
</feature>
<feature type="binding site" evidence="9">
    <location>
        <position position="123"/>
    </location>
    <ligand>
        <name>1-deoxy-D-xylulose 5-phosphate</name>
        <dbReference type="ChEBI" id="CHEBI:57792"/>
    </ligand>
</feature>
<sequence>MTESTSEYGLDRPRRVAVIGVTGSVGRQAVEVIERSPRLEMVGAVALRDAGGLAAAGARLGCEHLALIETATDDRRSWADPTPERFLHAVKPDVVLNAVVGVAGLAWTLAAIDAGHDIALANKESLVAGGRVVNERLAASSSRLLPVDSEHAALHQLLEGHRHHAQTLTITASGGPFRGRRWADLHDVTVEAAMAHPTWAMGNKNTLDSATLVNKGLELIEASYMFDWPQERIEIAVQPRSVIHAAITLRDGTHVANVSPPDMRRSIAYALHHPECVDIGLPHVPLAGLGTLELEPEPEDFPGLALSRAALRAQDHGGTAAFNAANEEAVAAFIAGRIRFTDITEIIARALDDLAPTPVTTLADVLAADARARQTARAVISARAVSS</sequence>
<dbReference type="PANTHER" id="PTHR30525">
    <property type="entry name" value="1-DEOXY-D-XYLULOSE 5-PHOSPHATE REDUCTOISOMERASE"/>
    <property type="match status" value="1"/>
</dbReference>
<evidence type="ECO:0000259" key="12">
    <source>
        <dbReference type="Pfam" id="PF13288"/>
    </source>
</evidence>
<dbReference type="SUPFAM" id="SSF69055">
    <property type="entry name" value="1-deoxy-D-xylulose-5-phosphate reductoisomerase, C-terminal domain"/>
    <property type="match status" value="1"/>
</dbReference>
<evidence type="ECO:0000256" key="9">
    <source>
        <dbReference type="HAMAP-Rule" id="MF_00183"/>
    </source>
</evidence>
<evidence type="ECO:0000256" key="8">
    <source>
        <dbReference type="ARBA" id="ARBA00048543"/>
    </source>
</evidence>
<protein>
    <recommendedName>
        <fullName evidence="9">1-deoxy-D-xylulose 5-phosphate reductoisomerase</fullName>
        <shortName evidence="9">DXP reductoisomerase</shortName>
        <ecNumber evidence="9">1.1.1.267</ecNumber>
    </recommendedName>
    <alternativeName>
        <fullName evidence="9">1-deoxyxylulose-5-phosphate reductoisomerase</fullName>
    </alternativeName>
    <alternativeName>
        <fullName evidence="9">2-C-methyl-D-erythritol 4-phosphate synthase</fullName>
    </alternativeName>
</protein>
<dbReference type="EMBL" id="JF974285">
    <property type="protein sequence ID" value="AEQ66843.1"/>
    <property type="molecule type" value="Genomic_DNA"/>
</dbReference>
<evidence type="ECO:0000259" key="10">
    <source>
        <dbReference type="Pfam" id="PF02670"/>
    </source>
</evidence>
<gene>
    <name evidence="13" type="primary">dxrB</name>
    <name evidence="9" type="synonym">dxr</name>
</gene>
<feature type="binding site" evidence="9">
    <location>
        <position position="23"/>
    </location>
    <ligand>
        <name>NADPH</name>
        <dbReference type="ChEBI" id="CHEBI:57783"/>
    </ligand>
</feature>
<keyword evidence="3 9" id="KW-0479">Metal-binding</keyword>
<feature type="binding site" evidence="9">
    <location>
        <position position="218"/>
    </location>
    <ligand>
        <name>Mn(2+)</name>
        <dbReference type="ChEBI" id="CHEBI:29035"/>
    </ligand>
</feature>
<evidence type="ECO:0000313" key="13">
    <source>
        <dbReference type="EMBL" id="AEQ66843.1"/>
    </source>
</evidence>
<keyword evidence="13" id="KW-0413">Isomerase</keyword>
<feature type="domain" description="DXP reductoisomerase C-terminal" evidence="12">
    <location>
        <begin position="259"/>
        <end position="374"/>
    </location>
</feature>
<comment type="function">
    <text evidence="9">Catalyzes the NADPH-dependent rearrangement and reduction of 1-deoxy-D-xylulose-5-phosphate (DXP) to 2-C-methyl-D-erythritol 4-phosphate (MEP).</text>
</comment>
<accession>G8EXH4</accession>
<dbReference type="EC" id="1.1.1.267" evidence="9"/>
<dbReference type="GO" id="GO:0030604">
    <property type="term" value="F:1-deoxy-D-xylulose-5-phosphate reductoisomerase activity"/>
    <property type="evidence" value="ECO:0007669"/>
    <property type="project" value="UniProtKB-UniRule"/>
</dbReference>
<dbReference type="InterPro" id="IPR013512">
    <property type="entry name" value="DXP_reductoisomerase_N"/>
</dbReference>
<dbReference type="GO" id="GO:0030145">
    <property type="term" value="F:manganese ion binding"/>
    <property type="evidence" value="ECO:0007669"/>
    <property type="project" value="TreeGrafter"/>
</dbReference>
<evidence type="ECO:0000259" key="11">
    <source>
        <dbReference type="Pfam" id="PF08436"/>
    </source>
</evidence>
<dbReference type="InterPro" id="IPR036291">
    <property type="entry name" value="NAD(P)-bd_dom_sf"/>
</dbReference>
<feature type="binding site" evidence="9">
    <location>
        <position position="25"/>
    </location>
    <ligand>
        <name>NADPH</name>
        <dbReference type="ChEBI" id="CHEBI:57783"/>
    </ligand>
</feature>
<feature type="binding site" evidence="9">
    <location>
        <position position="24"/>
    </location>
    <ligand>
        <name>NADPH</name>
        <dbReference type="ChEBI" id="CHEBI:57783"/>
    </ligand>
</feature>
<evidence type="ECO:0000256" key="4">
    <source>
        <dbReference type="ARBA" id="ARBA00022857"/>
    </source>
</evidence>
<feature type="binding site" evidence="9">
    <location>
        <position position="124"/>
    </location>
    <ligand>
        <name>NADPH</name>
        <dbReference type="ChEBI" id="CHEBI:57783"/>
    </ligand>
</feature>
<feature type="binding site" evidence="9">
    <location>
        <position position="48"/>
    </location>
    <ligand>
        <name>NADPH</name>
        <dbReference type="ChEBI" id="CHEBI:57783"/>
    </ligand>
</feature>
<dbReference type="PIRSF" id="PIRSF006205">
    <property type="entry name" value="Dxp_reductismrs"/>
    <property type="match status" value="1"/>
</dbReference>
<feature type="binding site" evidence="9">
    <location>
        <position position="149"/>
    </location>
    <ligand>
        <name>1-deoxy-D-xylulose 5-phosphate</name>
        <dbReference type="ChEBI" id="CHEBI:57792"/>
    </ligand>
</feature>
<evidence type="ECO:0000256" key="1">
    <source>
        <dbReference type="ARBA" id="ARBA00005094"/>
    </source>
</evidence>
<dbReference type="GO" id="GO:0016853">
    <property type="term" value="F:isomerase activity"/>
    <property type="evidence" value="ECO:0007669"/>
    <property type="project" value="UniProtKB-KW"/>
</dbReference>
<name>G8EXH4_STRLA</name>
<dbReference type="Pfam" id="PF08436">
    <property type="entry name" value="DXP_redisom_C"/>
    <property type="match status" value="1"/>
</dbReference>
<evidence type="ECO:0000256" key="2">
    <source>
        <dbReference type="ARBA" id="ARBA00006825"/>
    </source>
</evidence>
<dbReference type="Pfam" id="PF02670">
    <property type="entry name" value="DXP_reductoisom"/>
    <property type="match status" value="1"/>
</dbReference>
<comment type="pathway">
    <text evidence="1 9">Isoprenoid biosynthesis; isopentenyl diphosphate biosynthesis via DXP pathway; isopentenyl diphosphate from 1-deoxy-D-xylulose 5-phosphate: step 1/6.</text>
</comment>